<accession>A0A8H3ITA1</accession>
<feature type="region of interest" description="Disordered" evidence="1">
    <location>
        <begin position="1"/>
        <end position="30"/>
    </location>
</feature>
<feature type="compositionally biased region" description="Polar residues" evidence="1">
    <location>
        <begin position="1"/>
        <end position="16"/>
    </location>
</feature>
<comment type="caution">
    <text evidence="2">The sequence shown here is derived from an EMBL/GenBank/DDBJ whole genome shotgun (WGS) entry which is preliminary data.</text>
</comment>
<evidence type="ECO:0000313" key="3">
    <source>
        <dbReference type="Proteomes" id="UP000664521"/>
    </source>
</evidence>
<sequence length="400" mass="45507">MEHANQLDNPNQSTRDSPSHMFPNLSPSRSARLSAKIKSRKLENAIWLPPKPQDRLTPFFKFVQELRKAGSPAEQSVASMAWSKLAPEERARFVTEPPGYMQYNLQIPLSPSVTSDDGSEDSVGDEAMDCGHSLNDAEHAVDYSQRRAVQAWNRYRRDHPKACGGRPATVLDQRFRFMDLPCELRRRVIGLVIGGPRRVAHMDANGSAGLSERQRGVPVDVRLFAVSKAMKKEAMAVFFLDNIFKITIWLEGAFCSVPLFIRSEAKSWPLECLKRVEVDIEVDSYYSTKQLIPFVKIVSDVLSRCRQLIEVRFSPFCVRSNYTGLHDATCDELLEMFEVVKAVSRVVFSTDEELRIRHGPRDDRPYDDYYTIVGTDTVKKRVTKAMISECRMKPLIDPLC</sequence>
<dbReference type="AlphaFoldDB" id="A0A8H3ITA1"/>
<organism evidence="2 3">
    <name type="scientific">Heterodermia speciosa</name>
    <dbReference type="NCBI Taxonomy" id="116794"/>
    <lineage>
        <taxon>Eukaryota</taxon>
        <taxon>Fungi</taxon>
        <taxon>Dikarya</taxon>
        <taxon>Ascomycota</taxon>
        <taxon>Pezizomycotina</taxon>
        <taxon>Lecanoromycetes</taxon>
        <taxon>OSLEUM clade</taxon>
        <taxon>Lecanoromycetidae</taxon>
        <taxon>Caliciales</taxon>
        <taxon>Physciaceae</taxon>
        <taxon>Heterodermia</taxon>
    </lineage>
</organism>
<keyword evidence="3" id="KW-1185">Reference proteome</keyword>
<dbReference type="OrthoDB" id="2951834at2759"/>
<gene>
    <name evidence="2" type="ORF">HETSPECPRED_007800</name>
</gene>
<proteinExistence type="predicted"/>
<dbReference type="Proteomes" id="UP000664521">
    <property type="component" value="Unassembled WGS sequence"/>
</dbReference>
<protein>
    <submittedName>
        <fullName evidence="2">Uncharacterized protein</fullName>
    </submittedName>
</protein>
<evidence type="ECO:0000256" key="1">
    <source>
        <dbReference type="SAM" id="MobiDB-lite"/>
    </source>
</evidence>
<dbReference type="EMBL" id="CAJPDS010000058">
    <property type="protein sequence ID" value="CAF9931133.1"/>
    <property type="molecule type" value="Genomic_DNA"/>
</dbReference>
<name>A0A8H3ITA1_9LECA</name>
<reference evidence="2" key="1">
    <citation type="submission" date="2021-03" db="EMBL/GenBank/DDBJ databases">
        <authorList>
            <person name="Tagirdzhanova G."/>
        </authorList>
    </citation>
    <scope>NUCLEOTIDE SEQUENCE</scope>
</reference>
<evidence type="ECO:0000313" key="2">
    <source>
        <dbReference type="EMBL" id="CAF9931133.1"/>
    </source>
</evidence>